<accession>A0A4Q7NH09</accession>
<dbReference type="Pfam" id="PF00126">
    <property type="entry name" value="HTH_1"/>
    <property type="match status" value="1"/>
</dbReference>
<comment type="similarity">
    <text evidence="1">Belongs to the LysR transcriptional regulatory family.</text>
</comment>
<proteinExistence type="inferred from homology"/>
<dbReference type="PROSITE" id="PS50931">
    <property type="entry name" value="HTH_LYSR"/>
    <property type="match status" value="1"/>
</dbReference>
<dbReference type="RefSeq" id="WP_130355515.1">
    <property type="nucleotide sequence ID" value="NZ_SGXC01000001.1"/>
</dbReference>
<dbReference type="Proteomes" id="UP000292445">
    <property type="component" value="Unassembled WGS sequence"/>
</dbReference>
<keyword evidence="2" id="KW-0805">Transcription regulation</keyword>
<dbReference type="OrthoDB" id="8587114at2"/>
<name>A0A4Q7NH09_9BURK</name>
<dbReference type="GO" id="GO:2000142">
    <property type="term" value="P:regulation of DNA-templated transcription initiation"/>
    <property type="evidence" value="ECO:0007669"/>
    <property type="project" value="TreeGrafter"/>
</dbReference>
<evidence type="ECO:0000313" key="7">
    <source>
        <dbReference type="EMBL" id="RZS84123.1"/>
    </source>
</evidence>
<keyword evidence="5" id="KW-0804">Transcription</keyword>
<dbReference type="EMBL" id="SGXC01000001">
    <property type="protein sequence ID" value="RZS84123.1"/>
    <property type="molecule type" value="Genomic_DNA"/>
</dbReference>
<dbReference type="AlphaFoldDB" id="A0A4Q7NH09"/>
<reference evidence="7 8" key="1">
    <citation type="submission" date="2019-02" db="EMBL/GenBank/DDBJ databases">
        <title>Genomic Encyclopedia of Type Strains, Phase IV (KMG-IV): sequencing the most valuable type-strain genomes for metagenomic binning, comparative biology and taxonomic classification.</title>
        <authorList>
            <person name="Goeker M."/>
        </authorList>
    </citation>
    <scope>NUCLEOTIDE SEQUENCE [LARGE SCALE GENOMIC DNA]</scope>
    <source>
        <strain evidence="7 8">K24</strain>
    </source>
</reference>
<comment type="caution">
    <text evidence="7">The sequence shown here is derived from an EMBL/GenBank/DDBJ whole genome shotgun (WGS) entry which is preliminary data.</text>
</comment>
<dbReference type="SUPFAM" id="SSF53850">
    <property type="entry name" value="Periplasmic binding protein-like II"/>
    <property type="match status" value="1"/>
</dbReference>
<evidence type="ECO:0000256" key="2">
    <source>
        <dbReference type="ARBA" id="ARBA00023015"/>
    </source>
</evidence>
<keyword evidence="4" id="KW-0010">Activator</keyword>
<evidence type="ECO:0000256" key="4">
    <source>
        <dbReference type="ARBA" id="ARBA00023159"/>
    </source>
</evidence>
<dbReference type="Gene3D" id="3.40.190.290">
    <property type="match status" value="1"/>
</dbReference>
<evidence type="ECO:0000313" key="8">
    <source>
        <dbReference type="Proteomes" id="UP000292445"/>
    </source>
</evidence>
<keyword evidence="3" id="KW-0238">DNA-binding</keyword>
<dbReference type="InterPro" id="IPR000847">
    <property type="entry name" value="LysR_HTH_N"/>
</dbReference>
<dbReference type="InterPro" id="IPR036390">
    <property type="entry name" value="WH_DNA-bd_sf"/>
</dbReference>
<dbReference type="GO" id="GO:0003677">
    <property type="term" value="F:DNA binding"/>
    <property type="evidence" value="ECO:0007669"/>
    <property type="project" value="UniProtKB-KW"/>
</dbReference>
<feature type="domain" description="HTH lysR-type" evidence="6">
    <location>
        <begin position="10"/>
        <end position="66"/>
    </location>
</feature>
<dbReference type="GO" id="GO:0003700">
    <property type="term" value="F:DNA-binding transcription factor activity"/>
    <property type="evidence" value="ECO:0007669"/>
    <property type="project" value="InterPro"/>
</dbReference>
<dbReference type="SUPFAM" id="SSF46785">
    <property type="entry name" value="Winged helix' DNA-binding domain"/>
    <property type="match status" value="1"/>
</dbReference>
<dbReference type="Pfam" id="PF03466">
    <property type="entry name" value="LysR_substrate"/>
    <property type="match status" value="1"/>
</dbReference>
<dbReference type="PANTHER" id="PTHR30293:SF0">
    <property type="entry name" value="NITROGEN ASSIMILATION REGULATORY PROTEIN NAC"/>
    <property type="match status" value="1"/>
</dbReference>
<sequence>MKFGELQNADFTSLHFFVLAAQAGSLSRGALGAGVSQPTFSRHVLKLEREMHARLFERVGRGVTLTAAGRRLYEAVLPGFEQLLNGRRLAMAEVDDAGLRQVTMGLPPSVANILGPRLLDTVRTTLPTLRMHVVEGFHRALVDSLHRGHLDFALLYTMIPIAGLHADPLMDEELCLVMTPARARNKKSVSFSQLGDFPLSLPSRPHGLRELLEDQAAVHRVRLDVRHEFDTSLTLTKQMPMTDLACTVLPFSGVHDEVEGGRLAALPIRKPDLSRRLVIAYANNRSMTPGLWQFLRMLRSQCEMLVADGTWKGARMVVPGP</sequence>
<dbReference type="InterPro" id="IPR005119">
    <property type="entry name" value="LysR_subst-bd"/>
</dbReference>
<evidence type="ECO:0000256" key="3">
    <source>
        <dbReference type="ARBA" id="ARBA00023125"/>
    </source>
</evidence>
<dbReference type="PANTHER" id="PTHR30293">
    <property type="entry name" value="TRANSCRIPTIONAL REGULATORY PROTEIN NAC-RELATED"/>
    <property type="match status" value="1"/>
</dbReference>
<evidence type="ECO:0000256" key="5">
    <source>
        <dbReference type="ARBA" id="ARBA00023163"/>
    </source>
</evidence>
<dbReference type="Gene3D" id="1.10.10.10">
    <property type="entry name" value="Winged helix-like DNA-binding domain superfamily/Winged helix DNA-binding domain"/>
    <property type="match status" value="1"/>
</dbReference>
<keyword evidence="8" id="KW-1185">Reference proteome</keyword>
<protein>
    <submittedName>
        <fullName evidence="7">LysR family nitrogen assimilation transcriptional regulator</fullName>
    </submittedName>
</protein>
<dbReference type="InterPro" id="IPR036388">
    <property type="entry name" value="WH-like_DNA-bd_sf"/>
</dbReference>
<evidence type="ECO:0000256" key="1">
    <source>
        <dbReference type="ARBA" id="ARBA00009437"/>
    </source>
</evidence>
<organism evidence="7 8">
    <name type="scientific">Pigmentiphaga kullae</name>
    <dbReference type="NCBI Taxonomy" id="151784"/>
    <lineage>
        <taxon>Bacteria</taxon>
        <taxon>Pseudomonadati</taxon>
        <taxon>Pseudomonadota</taxon>
        <taxon>Betaproteobacteria</taxon>
        <taxon>Burkholderiales</taxon>
        <taxon>Alcaligenaceae</taxon>
        <taxon>Pigmentiphaga</taxon>
    </lineage>
</organism>
<evidence type="ECO:0000259" key="6">
    <source>
        <dbReference type="PROSITE" id="PS50931"/>
    </source>
</evidence>
<gene>
    <name evidence="7" type="ORF">EV675_0125</name>
</gene>